<gene>
    <name evidence="2" type="ORF">MNBD_GAMMA16-711</name>
</gene>
<keyword evidence="1" id="KW-1133">Transmembrane helix</keyword>
<proteinExistence type="predicted"/>
<accession>A0A3B0Z5Y2</accession>
<sequence length="351" mass="38979">MINVRDQTNNVQIYMCWGFVLFLLIIAANIDEAKAMSKAIKNIELAPVNIKGVEGIQNIRLFETTEGILAFTSATGKLSTATNHQLIVSENIIAPDFVQQNTTLTINQLLAAHSAWDVNVTTNQSYAFVAEFAGGATNQLFYYNQDSQGTPFTDKYPFNSFSNPRFSRGGREGSQVEVSAILDNEKLVVFPNLTNTKNAHYVEIGEWDSGVLLHAKQSYAVIAKRLHSGESRHDVMPGVIELFELDSQFKPKGAIISPVLANTVYEYDADILFINDKFKYIIFSTGEDKPLLGVYDSNSNVYSEIMLSGQFDKGNLTRPSILVTTTHVYIAVIEARLTKNARVLMGSLRLN</sequence>
<evidence type="ECO:0000313" key="2">
    <source>
        <dbReference type="EMBL" id="VAW84400.1"/>
    </source>
</evidence>
<reference evidence="2" key="1">
    <citation type="submission" date="2018-06" db="EMBL/GenBank/DDBJ databases">
        <authorList>
            <person name="Zhirakovskaya E."/>
        </authorList>
    </citation>
    <scope>NUCLEOTIDE SEQUENCE</scope>
</reference>
<dbReference type="AlphaFoldDB" id="A0A3B0Z5Y2"/>
<feature type="transmembrane region" description="Helical" evidence="1">
    <location>
        <begin position="12"/>
        <end position="30"/>
    </location>
</feature>
<keyword evidence="1" id="KW-0812">Transmembrane</keyword>
<dbReference type="EMBL" id="UOFO01000044">
    <property type="protein sequence ID" value="VAW84400.1"/>
    <property type="molecule type" value="Genomic_DNA"/>
</dbReference>
<keyword evidence="1" id="KW-0472">Membrane</keyword>
<organism evidence="2">
    <name type="scientific">hydrothermal vent metagenome</name>
    <dbReference type="NCBI Taxonomy" id="652676"/>
    <lineage>
        <taxon>unclassified sequences</taxon>
        <taxon>metagenomes</taxon>
        <taxon>ecological metagenomes</taxon>
    </lineage>
</organism>
<name>A0A3B0Z5Y2_9ZZZZ</name>
<protein>
    <submittedName>
        <fullName evidence="2">Uncharacterized protein</fullName>
    </submittedName>
</protein>
<evidence type="ECO:0000256" key="1">
    <source>
        <dbReference type="SAM" id="Phobius"/>
    </source>
</evidence>